<gene>
    <name evidence="2" type="ORF">DTER00134_LOCUS18446</name>
    <name evidence="3" type="ORF">DTER00134_LOCUS18448</name>
</gene>
<feature type="compositionally biased region" description="Low complexity" evidence="1">
    <location>
        <begin position="204"/>
        <end position="213"/>
    </location>
</feature>
<evidence type="ECO:0000313" key="3">
    <source>
        <dbReference type="EMBL" id="CAE0503375.1"/>
    </source>
</evidence>
<organism evidence="2">
    <name type="scientific">Dunaliella tertiolecta</name>
    <name type="common">Green alga</name>
    <dbReference type="NCBI Taxonomy" id="3047"/>
    <lineage>
        <taxon>Eukaryota</taxon>
        <taxon>Viridiplantae</taxon>
        <taxon>Chlorophyta</taxon>
        <taxon>core chlorophytes</taxon>
        <taxon>Chlorophyceae</taxon>
        <taxon>CS clade</taxon>
        <taxon>Chlamydomonadales</taxon>
        <taxon>Dunaliellaceae</taxon>
        <taxon>Dunaliella</taxon>
    </lineage>
</organism>
<evidence type="ECO:0000313" key="2">
    <source>
        <dbReference type="EMBL" id="CAE0503373.1"/>
    </source>
</evidence>
<name>A0A6S8ND85_DUNTE</name>
<feature type="region of interest" description="Disordered" evidence="1">
    <location>
        <begin position="99"/>
        <end position="169"/>
    </location>
</feature>
<feature type="compositionally biased region" description="Low complexity" evidence="1">
    <location>
        <begin position="221"/>
        <end position="232"/>
    </location>
</feature>
<proteinExistence type="predicted"/>
<feature type="compositionally biased region" description="Polar residues" evidence="1">
    <location>
        <begin position="233"/>
        <end position="253"/>
    </location>
</feature>
<feature type="compositionally biased region" description="Polar residues" evidence="1">
    <location>
        <begin position="149"/>
        <end position="162"/>
    </location>
</feature>
<sequence length="476" mass="51320">MGSTDVSLNERLALHELIRIGFGRGEDLQLLQSVVTQEPAPLPPASYQLLRECQLREEWRCLNEAKLLAQVEATNLISINDTARMELAAKVQQALQQQLRARSTTQQQHGAHATAKFHPRKTGTASSAPPSPQVTARGLGAIPRPKSALTPSRPTLTPTKAPTSPAHGKQLLTPQQLRSQLGAKVLSPTSPSVRARHPHSLARPTQPQSQSTHHQPHHHQQQQSPAHTTATHPQCQTASVPASASCSQKQAQGGSHGDATSSISSSNTPASTGRSPGSNTNSSRTNTSAATGALVQEPPPLPHFHRSIPRLNSSWPRSYMKQQQQQQQEQGRDRLGSPLVQPKPRPHSACQPSQLQPARSGGRFEMFLRLQGSLLEGLQQHASSGGAKSALQALQQSVGHMQAHFQACLLQAGEALGVPLQQQQQQQQQGLTVQPLGECWGLWDFRKWMPGETFAIKGNVSCTGSACSDQELLASS</sequence>
<evidence type="ECO:0000256" key="1">
    <source>
        <dbReference type="SAM" id="MobiDB-lite"/>
    </source>
</evidence>
<reference evidence="2" key="1">
    <citation type="submission" date="2021-01" db="EMBL/GenBank/DDBJ databases">
        <authorList>
            <person name="Corre E."/>
            <person name="Pelletier E."/>
            <person name="Niang G."/>
            <person name="Scheremetjew M."/>
            <person name="Finn R."/>
            <person name="Kale V."/>
            <person name="Holt S."/>
            <person name="Cochrane G."/>
            <person name="Meng A."/>
            <person name="Brown T."/>
            <person name="Cohen L."/>
        </authorList>
    </citation>
    <scope>NUCLEOTIDE SEQUENCE</scope>
    <source>
        <strain evidence="2">CCMP1320</strain>
    </source>
</reference>
<dbReference type="EMBL" id="HBIP01030411">
    <property type="protein sequence ID" value="CAE0503373.1"/>
    <property type="molecule type" value="Transcribed_RNA"/>
</dbReference>
<feature type="compositionally biased region" description="Low complexity" evidence="1">
    <location>
        <begin position="260"/>
        <end position="293"/>
    </location>
</feature>
<dbReference type="AlphaFoldDB" id="A0A6S8ND85"/>
<protein>
    <submittedName>
        <fullName evidence="2">Uncharacterized protein</fullName>
    </submittedName>
</protein>
<accession>A0A6S8ND85</accession>
<feature type="region of interest" description="Disordered" evidence="1">
    <location>
        <begin position="184"/>
        <end position="358"/>
    </location>
</feature>
<dbReference type="EMBL" id="HBIP01030414">
    <property type="protein sequence ID" value="CAE0503375.1"/>
    <property type="molecule type" value="Transcribed_RNA"/>
</dbReference>